<evidence type="ECO:0000313" key="1">
    <source>
        <dbReference type="EMBL" id="AOH54563.1"/>
    </source>
</evidence>
<sequence length="126" mass="14550">MLDKIRNKFIPALETGEEVGNIYSILPRPGTIIAEATDEEMEKAAELEIKHYALMRLQDMNIQFDGSSYKELLKDFQDFEADSCKFWRGVASRISVPYEWPIRIDHANGPIYLGGDLYEEEEETED</sequence>
<dbReference type="OrthoDB" id="2353561at2"/>
<accession>A0A1B3XMY7</accession>
<name>A0A1B3XMY7_9BACI</name>
<keyword evidence="2" id="KW-1185">Reference proteome</keyword>
<proteinExistence type="predicted"/>
<dbReference type="Proteomes" id="UP000077926">
    <property type="component" value="Chromosome"/>
</dbReference>
<dbReference type="AlphaFoldDB" id="A0A1B3XMY7"/>
<evidence type="ECO:0000313" key="2">
    <source>
        <dbReference type="Proteomes" id="UP000077926"/>
    </source>
</evidence>
<dbReference type="EMBL" id="CP017080">
    <property type="protein sequence ID" value="AOH54563.1"/>
    <property type="molecule type" value="Genomic_DNA"/>
</dbReference>
<gene>
    <name evidence="1" type="ORF">ABE28_009400</name>
</gene>
<dbReference type="KEGG" id="bmur:ABE28_009400"/>
<protein>
    <submittedName>
        <fullName evidence="1">Uncharacterized protein</fullName>
    </submittedName>
</protein>
<reference evidence="1 2" key="1">
    <citation type="submission" date="2016-08" db="EMBL/GenBank/DDBJ databases">
        <title>Complete genome sequence of Bacillus muralis G25-68, a strain with toxicity to nematodes.</title>
        <authorList>
            <person name="Zheng Z."/>
        </authorList>
    </citation>
    <scope>NUCLEOTIDE SEQUENCE [LARGE SCALE GENOMIC DNA]</scope>
    <source>
        <strain evidence="1 2">G25-68</strain>
    </source>
</reference>
<organism evidence="1 2">
    <name type="scientific">Peribacillus muralis</name>
    <dbReference type="NCBI Taxonomy" id="264697"/>
    <lineage>
        <taxon>Bacteria</taxon>
        <taxon>Bacillati</taxon>
        <taxon>Bacillota</taxon>
        <taxon>Bacilli</taxon>
        <taxon>Bacillales</taxon>
        <taxon>Bacillaceae</taxon>
        <taxon>Peribacillus</taxon>
    </lineage>
</organism>
<dbReference type="RefSeq" id="WP_064466318.1">
    <property type="nucleotide sequence ID" value="NZ_CP017080.1"/>
</dbReference>